<keyword evidence="2" id="KW-0238">DNA-binding</keyword>
<proteinExistence type="predicted"/>
<dbReference type="Pfam" id="PF00717">
    <property type="entry name" value="Peptidase_S24"/>
    <property type="match status" value="1"/>
</dbReference>
<dbReference type="InterPro" id="IPR010982">
    <property type="entry name" value="Lambda_DNA-bd_dom_sf"/>
</dbReference>
<evidence type="ECO:0000256" key="2">
    <source>
        <dbReference type="ARBA" id="ARBA00023125"/>
    </source>
</evidence>
<dbReference type="EMBL" id="JBHSSL010000041">
    <property type="protein sequence ID" value="MFC6170394.1"/>
    <property type="molecule type" value="Genomic_DNA"/>
</dbReference>
<dbReference type="SUPFAM" id="SSF51306">
    <property type="entry name" value="LexA/Signal peptidase"/>
    <property type="match status" value="1"/>
</dbReference>
<keyword evidence="3" id="KW-0804">Transcription</keyword>
<keyword evidence="6" id="KW-1185">Reference proteome</keyword>
<dbReference type="InterPro" id="IPR036286">
    <property type="entry name" value="LexA/Signal_pep-like_sf"/>
</dbReference>
<organism evidence="5 6">
    <name type="scientific">Loigolactobacillus jiayinensis</name>
    <dbReference type="NCBI Taxonomy" id="2486016"/>
    <lineage>
        <taxon>Bacteria</taxon>
        <taxon>Bacillati</taxon>
        <taxon>Bacillota</taxon>
        <taxon>Bacilli</taxon>
        <taxon>Lactobacillales</taxon>
        <taxon>Lactobacillaceae</taxon>
        <taxon>Loigolactobacillus</taxon>
    </lineage>
</organism>
<dbReference type="SUPFAM" id="SSF47413">
    <property type="entry name" value="lambda repressor-like DNA-binding domains"/>
    <property type="match status" value="1"/>
</dbReference>
<dbReference type="PROSITE" id="PS50943">
    <property type="entry name" value="HTH_CROC1"/>
    <property type="match status" value="1"/>
</dbReference>
<evidence type="ECO:0000313" key="5">
    <source>
        <dbReference type="EMBL" id="MFC6170394.1"/>
    </source>
</evidence>
<dbReference type="Proteomes" id="UP001596289">
    <property type="component" value="Unassembled WGS sequence"/>
</dbReference>
<evidence type="ECO:0000313" key="6">
    <source>
        <dbReference type="Proteomes" id="UP001596289"/>
    </source>
</evidence>
<gene>
    <name evidence="5" type="ORF">ACFQGP_07380</name>
</gene>
<sequence length="235" mass="26183">MTKKIGENIKQLRIMNGWSQPQLADKLNVTKQTVSNWETGYREPKMGAIQKLSELYGVSMSAVIDGLSEGTYNVDFSEKESKGKYIPEASSSHTYPFIPAGVAAGSLAEVEPYLINDIQKIKIPDVMMSNYAGDKNVIAMTINGESMNETIPNGSVILVKRFDSIDDLRNGDIVVFSLDGVDYSVKRFVNDDKAHIYSFLPDSIDKSFMPINFRYEDAENRLIVIGKVVSYTVTI</sequence>
<dbReference type="Gene3D" id="2.10.109.10">
    <property type="entry name" value="Umud Fragment, subunit A"/>
    <property type="match status" value="1"/>
</dbReference>
<dbReference type="CDD" id="cd06462">
    <property type="entry name" value="Peptidase_S24_S26"/>
    <property type="match status" value="1"/>
</dbReference>
<keyword evidence="1" id="KW-0805">Transcription regulation</keyword>
<dbReference type="InterPro" id="IPR015927">
    <property type="entry name" value="Peptidase_S24_S26A/B/C"/>
</dbReference>
<dbReference type="Gene3D" id="1.10.260.40">
    <property type="entry name" value="lambda repressor-like DNA-binding domains"/>
    <property type="match status" value="1"/>
</dbReference>
<comment type="caution">
    <text evidence="5">The sequence shown here is derived from an EMBL/GenBank/DDBJ whole genome shotgun (WGS) entry which is preliminary data.</text>
</comment>
<name>A0ABW1RGZ7_9LACO</name>
<dbReference type="Pfam" id="PF01381">
    <property type="entry name" value="HTH_3"/>
    <property type="match status" value="1"/>
</dbReference>
<accession>A0ABW1RGZ7</accession>
<dbReference type="InterPro" id="IPR001387">
    <property type="entry name" value="Cro/C1-type_HTH"/>
</dbReference>
<evidence type="ECO:0000256" key="3">
    <source>
        <dbReference type="ARBA" id="ARBA00023163"/>
    </source>
</evidence>
<dbReference type="PANTHER" id="PTHR40661:SF1">
    <property type="entry name" value="HTH CRO_C1-TYPE DOMAIN-CONTAINING PROTEIN"/>
    <property type="match status" value="1"/>
</dbReference>
<reference evidence="6" key="1">
    <citation type="journal article" date="2019" name="Int. J. Syst. Evol. Microbiol.">
        <title>The Global Catalogue of Microorganisms (GCM) 10K type strain sequencing project: providing services to taxonomists for standard genome sequencing and annotation.</title>
        <authorList>
            <consortium name="The Broad Institute Genomics Platform"/>
            <consortium name="The Broad Institute Genome Sequencing Center for Infectious Disease"/>
            <person name="Wu L."/>
            <person name="Ma J."/>
        </authorList>
    </citation>
    <scope>NUCLEOTIDE SEQUENCE [LARGE SCALE GENOMIC DNA]</scope>
    <source>
        <strain evidence="6">CCM 8904</strain>
    </source>
</reference>
<dbReference type="SMART" id="SM00530">
    <property type="entry name" value="HTH_XRE"/>
    <property type="match status" value="1"/>
</dbReference>
<dbReference type="PANTHER" id="PTHR40661">
    <property type="match status" value="1"/>
</dbReference>
<protein>
    <submittedName>
        <fullName evidence="5">Helix-turn-helix domain-containing protein</fullName>
    </submittedName>
</protein>
<dbReference type="RefSeq" id="WP_125552716.1">
    <property type="nucleotide sequence ID" value="NZ_JBHSSL010000041.1"/>
</dbReference>
<evidence type="ECO:0000259" key="4">
    <source>
        <dbReference type="PROSITE" id="PS50943"/>
    </source>
</evidence>
<feature type="domain" description="HTH cro/C1-type" evidence="4">
    <location>
        <begin position="9"/>
        <end position="63"/>
    </location>
</feature>
<dbReference type="CDD" id="cd00093">
    <property type="entry name" value="HTH_XRE"/>
    <property type="match status" value="1"/>
</dbReference>
<evidence type="ECO:0000256" key="1">
    <source>
        <dbReference type="ARBA" id="ARBA00023015"/>
    </source>
</evidence>